<reference evidence="3 4" key="1">
    <citation type="submission" date="2018-11" db="EMBL/GenBank/DDBJ databases">
        <title>Genomic Encyclopedia of Type Strains, Phase IV (KMG-IV): sequencing the most valuable type-strain genomes for metagenomic binning, comparative biology and taxonomic classification.</title>
        <authorList>
            <person name="Goeker M."/>
        </authorList>
    </citation>
    <scope>NUCLEOTIDE SEQUENCE [LARGE SCALE GENOMIC DNA]</scope>
    <source>
        <strain evidence="3 4">DSM 100275</strain>
    </source>
</reference>
<dbReference type="InterPro" id="IPR000620">
    <property type="entry name" value="EamA_dom"/>
</dbReference>
<proteinExistence type="predicted"/>
<feature type="transmembrane region" description="Helical" evidence="1">
    <location>
        <begin position="254"/>
        <end position="273"/>
    </location>
</feature>
<feature type="domain" description="EamA" evidence="2">
    <location>
        <begin position="11"/>
        <end position="130"/>
    </location>
</feature>
<evidence type="ECO:0000313" key="3">
    <source>
        <dbReference type="EMBL" id="ROR34345.1"/>
    </source>
</evidence>
<dbReference type="PANTHER" id="PTHR22911">
    <property type="entry name" value="ACYL-MALONYL CONDENSING ENZYME-RELATED"/>
    <property type="match status" value="1"/>
</dbReference>
<dbReference type="RefSeq" id="WP_123399433.1">
    <property type="nucleotide sequence ID" value="NZ_RJVI01000001.1"/>
</dbReference>
<protein>
    <submittedName>
        <fullName evidence="3">Threonine/homoserine efflux transporter RhtA</fullName>
    </submittedName>
</protein>
<evidence type="ECO:0000259" key="2">
    <source>
        <dbReference type="Pfam" id="PF00892"/>
    </source>
</evidence>
<feature type="transmembrane region" description="Helical" evidence="1">
    <location>
        <begin position="88"/>
        <end position="107"/>
    </location>
</feature>
<comment type="caution">
    <text evidence="3">The sequence shown here is derived from an EMBL/GenBank/DDBJ whole genome shotgun (WGS) entry which is preliminary data.</text>
</comment>
<gene>
    <name evidence="3" type="ORF">EDC57_0241</name>
</gene>
<feature type="transmembrane region" description="Helical" evidence="1">
    <location>
        <begin position="114"/>
        <end position="133"/>
    </location>
</feature>
<accession>A0A3N1Y6D8</accession>
<keyword evidence="1" id="KW-0472">Membrane</keyword>
<feature type="transmembrane region" description="Helical" evidence="1">
    <location>
        <begin position="167"/>
        <end position="188"/>
    </location>
</feature>
<evidence type="ECO:0000256" key="1">
    <source>
        <dbReference type="SAM" id="Phobius"/>
    </source>
</evidence>
<dbReference type="SUPFAM" id="SSF103481">
    <property type="entry name" value="Multidrug resistance efflux transporter EmrE"/>
    <property type="match status" value="2"/>
</dbReference>
<keyword evidence="1" id="KW-1133">Transmembrane helix</keyword>
<organism evidence="3 4">
    <name type="scientific">Inmirania thermothiophila</name>
    <dbReference type="NCBI Taxonomy" id="1750597"/>
    <lineage>
        <taxon>Bacteria</taxon>
        <taxon>Pseudomonadati</taxon>
        <taxon>Pseudomonadota</taxon>
        <taxon>Gammaproteobacteria</taxon>
        <taxon>Chromatiales</taxon>
        <taxon>Ectothiorhodospiraceae</taxon>
        <taxon>Inmirania</taxon>
    </lineage>
</organism>
<feature type="domain" description="EamA" evidence="2">
    <location>
        <begin position="140"/>
        <end position="273"/>
    </location>
</feature>
<feature type="transmembrane region" description="Helical" evidence="1">
    <location>
        <begin position="32"/>
        <end position="51"/>
    </location>
</feature>
<dbReference type="GO" id="GO:0016020">
    <property type="term" value="C:membrane"/>
    <property type="evidence" value="ECO:0007669"/>
    <property type="project" value="InterPro"/>
</dbReference>
<keyword evidence="4" id="KW-1185">Reference proteome</keyword>
<feature type="transmembrane region" description="Helical" evidence="1">
    <location>
        <begin position="194"/>
        <end position="211"/>
    </location>
</feature>
<dbReference type="Gene3D" id="1.10.3730.20">
    <property type="match status" value="1"/>
</dbReference>
<sequence length="282" mass="28117">MATGQGRALAGLVTGALAIALAPILVRLSEVGPVATAFHRVALALPLLLLWARGGARPGPGAWLAGALFAADLAVWHLSIGLTTVANATLFANAAPVVVTLLAWGLLGQRPRPLFLAALLCGMAGVALLMGGAGPAGRLAGDLLGLLTAVFYGGYIFAVARARRRDGTAAVMAASAAVSAALLLPLAWASGERVLPQTAAGWAVLLALAWLTHAGGQGLITWALAHLPAAFSAVVLLVQPVAAALIAWPLFGEPLGPVEAAGAALVLAGILLARRASPGAAP</sequence>
<dbReference type="AlphaFoldDB" id="A0A3N1Y6D8"/>
<dbReference type="EMBL" id="RJVI01000001">
    <property type="protein sequence ID" value="ROR34345.1"/>
    <property type="molecule type" value="Genomic_DNA"/>
</dbReference>
<feature type="transmembrane region" description="Helical" evidence="1">
    <location>
        <begin position="223"/>
        <end position="248"/>
    </location>
</feature>
<dbReference type="InterPro" id="IPR037185">
    <property type="entry name" value="EmrE-like"/>
</dbReference>
<dbReference type="PANTHER" id="PTHR22911:SF76">
    <property type="entry name" value="EAMA DOMAIN-CONTAINING PROTEIN"/>
    <property type="match status" value="1"/>
</dbReference>
<dbReference type="Proteomes" id="UP000276634">
    <property type="component" value="Unassembled WGS sequence"/>
</dbReference>
<feature type="transmembrane region" description="Helical" evidence="1">
    <location>
        <begin position="63"/>
        <end position="82"/>
    </location>
</feature>
<feature type="transmembrane region" description="Helical" evidence="1">
    <location>
        <begin position="7"/>
        <end position="26"/>
    </location>
</feature>
<name>A0A3N1Y6D8_9GAMM</name>
<evidence type="ECO:0000313" key="4">
    <source>
        <dbReference type="Proteomes" id="UP000276634"/>
    </source>
</evidence>
<keyword evidence="1" id="KW-0812">Transmembrane</keyword>
<dbReference type="OrthoDB" id="8770617at2"/>
<dbReference type="Pfam" id="PF00892">
    <property type="entry name" value="EamA"/>
    <property type="match status" value="2"/>
</dbReference>
<feature type="transmembrane region" description="Helical" evidence="1">
    <location>
        <begin position="139"/>
        <end position="160"/>
    </location>
</feature>